<dbReference type="EMBL" id="BOPH01000097">
    <property type="protein sequence ID" value="GIJ72094.1"/>
    <property type="molecule type" value="Genomic_DNA"/>
</dbReference>
<name>A0A8J3ZXD3_9ACTN</name>
<proteinExistence type="predicted"/>
<feature type="domain" description="NADP-dependent oxidoreductase" evidence="2">
    <location>
        <begin position="61"/>
        <end position="189"/>
    </location>
</feature>
<dbReference type="Pfam" id="PF00248">
    <property type="entry name" value="Aldo_ket_red"/>
    <property type="match status" value="1"/>
</dbReference>
<accession>A0A8J3ZXD3</accession>
<comment type="caution">
    <text evidence="3">The sequence shown here is derived from an EMBL/GenBank/DDBJ whole genome shotgun (WGS) entry which is preliminary data.</text>
</comment>
<evidence type="ECO:0000256" key="1">
    <source>
        <dbReference type="ARBA" id="ARBA00023002"/>
    </source>
</evidence>
<dbReference type="PANTHER" id="PTHR43364:SF4">
    <property type="entry name" value="NAD(P)-LINKED OXIDOREDUCTASE SUPERFAMILY PROTEIN"/>
    <property type="match status" value="1"/>
</dbReference>
<dbReference type="Proteomes" id="UP000635606">
    <property type="component" value="Unassembled WGS sequence"/>
</dbReference>
<organism evidence="3 4">
    <name type="scientific">Virgisporangium ochraceum</name>
    <dbReference type="NCBI Taxonomy" id="65505"/>
    <lineage>
        <taxon>Bacteria</taxon>
        <taxon>Bacillati</taxon>
        <taxon>Actinomycetota</taxon>
        <taxon>Actinomycetes</taxon>
        <taxon>Micromonosporales</taxon>
        <taxon>Micromonosporaceae</taxon>
        <taxon>Virgisporangium</taxon>
    </lineage>
</organism>
<dbReference type="GO" id="GO:0016491">
    <property type="term" value="F:oxidoreductase activity"/>
    <property type="evidence" value="ECO:0007669"/>
    <property type="project" value="UniProtKB-KW"/>
</dbReference>
<dbReference type="SUPFAM" id="SSF51430">
    <property type="entry name" value="NAD(P)-linked oxidoreductase"/>
    <property type="match status" value="1"/>
</dbReference>
<dbReference type="AlphaFoldDB" id="A0A8J3ZXD3"/>
<evidence type="ECO:0000313" key="4">
    <source>
        <dbReference type="Proteomes" id="UP000635606"/>
    </source>
</evidence>
<keyword evidence="1" id="KW-0560">Oxidoreductase</keyword>
<sequence>MNFGGRTDLRTSTRIIHLALDAGVTLVDTADVYSHDPADFSTGRGRSEEIVGRALRGRRDRRAERELLPMARTYGLAVLPWSPTAGGFLTGGYRRGEAPPPGSRFAEFWDGETARRHLAEPAFTVAETVATIAAARGATPAQIAVAWCLRQPGVTAPIVGPRTVEQLTDVLGALDVDLGPEELAALDAAAPPGRATVPYYGYDGMAWVPWGPHEHRW</sequence>
<reference evidence="3" key="1">
    <citation type="submission" date="2021-01" db="EMBL/GenBank/DDBJ databases">
        <title>Whole genome shotgun sequence of Virgisporangium ochraceum NBRC 16418.</title>
        <authorList>
            <person name="Komaki H."/>
            <person name="Tamura T."/>
        </authorList>
    </citation>
    <scope>NUCLEOTIDE SEQUENCE</scope>
    <source>
        <strain evidence="3">NBRC 16418</strain>
    </source>
</reference>
<dbReference type="PANTHER" id="PTHR43364">
    <property type="entry name" value="NADH-SPECIFIC METHYLGLYOXAL REDUCTASE-RELATED"/>
    <property type="match status" value="1"/>
</dbReference>
<dbReference type="GO" id="GO:0005829">
    <property type="term" value="C:cytosol"/>
    <property type="evidence" value="ECO:0007669"/>
    <property type="project" value="TreeGrafter"/>
</dbReference>
<dbReference type="Gene3D" id="3.20.20.100">
    <property type="entry name" value="NADP-dependent oxidoreductase domain"/>
    <property type="match status" value="2"/>
</dbReference>
<gene>
    <name evidence="3" type="ORF">Voc01_070110</name>
</gene>
<evidence type="ECO:0000259" key="2">
    <source>
        <dbReference type="Pfam" id="PF00248"/>
    </source>
</evidence>
<keyword evidence="4" id="KW-1185">Reference proteome</keyword>
<evidence type="ECO:0000313" key="3">
    <source>
        <dbReference type="EMBL" id="GIJ72094.1"/>
    </source>
</evidence>
<protein>
    <recommendedName>
        <fullName evidence="2">NADP-dependent oxidoreductase domain-containing protein</fullName>
    </recommendedName>
</protein>
<dbReference type="InterPro" id="IPR023210">
    <property type="entry name" value="NADP_OxRdtase_dom"/>
</dbReference>
<dbReference type="InterPro" id="IPR050523">
    <property type="entry name" value="AKR_Detox_Biosynth"/>
</dbReference>
<dbReference type="InterPro" id="IPR036812">
    <property type="entry name" value="NAD(P)_OxRdtase_dom_sf"/>
</dbReference>